<evidence type="ECO:0000313" key="2">
    <source>
        <dbReference type="EMBL" id="CAI5783040.1"/>
    </source>
</evidence>
<accession>A0AA35PEK8</accession>
<evidence type="ECO:0000313" key="3">
    <source>
        <dbReference type="Proteomes" id="UP001178461"/>
    </source>
</evidence>
<keyword evidence="3" id="KW-1185">Reference proteome</keyword>
<dbReference type="EMBL" id="OX395133">
    <property type="protein sequence ID" value="CAI5783040.1"/>
    <property type="molecule type" value="Genomic_DNA"/>
</dbReference>
<feature type="region of interest" description="Disordered" evidence="1">
    <location>
        <begin position="48"/>
        <end position="67"/>
    </location>
</feature>
<dbReference type="Proteomes" id="UP001178461">
    <property type="component" value="Chromosome 8"/>
</dbReference>
<protein>
    <submittedName>
        <fullName evidence="2">Uncharacterized protein</fullName>
    </submittedName>
</protein>
<organism evidence="2 3">
    <name type="scientific">Podarcis lilfordi</name>
    <name type="common">Lilford's wall lizard</name>
    <dbReference type="NCBI Taxonomy" id="74358"/>
    <lineage>
        <taxon>Eukaryota</taxon>
        <taxon>Metazoa</taxon>
        <taxon>Chordata</taxon>
        <taxon>Craniata</taxon>
        <taxon>Vertebrata</taxon>
        <taxon>Euteleostomi</taxon>
        <taxon>Lepidosauria</taxon>
        <taxon>Squamata</taxon>
        <taxon>Bifurcata</taxon>
        <taxon>Unidentata</taxon>
        <taxon>Episquamata</taxon>
        <taxon>Laterata</taxon>
        <taxon>Lacertibaenia</taxon>
        <taxon>Lacertidae</taxon>
        <taxon>Podarcis</taxon>
    </lineage>
</organism>
<gene>
    <name evidence="2" type="ORF">PODLI_1B004594</name>
</gene>
<evidence type="ECO:0000256" key="1">
    <source>
        <dbReference type="SAM" id="MobiDB-lite"/>
    </source>
</evidence>
<reference evidence="2" key="1">
    <citation type="submission" date="2022-12" db="EMBL/GenBank/DDBJ databases">
        <authorList>
            <person name="Alioto T."/>
            <person name="Alioto T."/>
            <person name="Gomez Garrido J."/>
        </authorList>
    </citation>
    <scope>NUCLEOTIDE SEQUENCE</scope>
</reference>
<feature type="region of interest" description="Disordered" evidence="1">
    <location>
        <begin position="210"/>
        <end position="233"/>
    </location>
</feature>
<sequence length="233" mass="24848">MVPAREVLELSSGEFQPVTAAAPQSVLSTWSSVTHAKPYGVPLCSGWRGKQPRAQHQKAGNGSHALSAAGQKWDLPLPSHQCLISLRGVSHRATPSIAVCSSPELQTSRGLAGPGKELLQPHLLPGKQAGRSLISISEDQAAPFPWAGVGARVLQCVQESCDGHPTQQLLPASQCHKHWRAGVSRPAFPGGRQDALLGGERQKEPIAAGERGFQLLPSPLSWPQDTEKGRLWS</sequence>
<dbReference type="AlphaFoldDB" id="A0AA35PEK8"/>
<proteinExistence type="predicted"/>
<name>A0AA35PEK8_9SAUR</name>